<accession>A0A0K6GAM9</accession>
<keyword evidence="3" id="KW-1185">Reference proteome</keyword>
<dbReference type="Gene3D" id="3.30.710.10">
    <property type="entry name" value="Potassium Channel Kv1.1, Chain A"/>
    <property type="match status" value="1"/>
</dbReference>
<dbReference type="Pfam" id="PF00651">
    <property type="entry name" value="BTB"/>
    <property type="match status" value="1"/>
</dbReference>
<dbReference type="Proteomes" id="UP000044841">
    <property type="component" value="Unassembled WGS sequence"/>
</dbReference>
<evidence type="ECO:0000259" key="1">
    <source>
        <dbReference type="PROSITE" id="PS50097"/>
    </source>
</evidence>
<dbReference type="SUPFAM" id="SSF54695">
    <property type="entry name" value="POZ domain"/>
    <property type="match status" value="1"/>
</dbReference>
<dbReference type="PROSITE" id="PS50097">
    <property type="entry name" value="BTB"/>
    <property type="match status" value="1"/>
</dbReference>
<dbReference type="AlphaFoldDB" id="A0A0K6GAM9"/>
<dbReference type="EMBL" id="CYGV01001562">
    <property type="protein sequence ID" value="CUA75516.1"/>
    <property type="molecule type" value="Genomic_DNA"/>
</dbReference>
<gene>
    <name evidence="2" type="ORF">RSOLAG22IIIB_11798</name>
</gene>
<feature type="domain" description="BTB" evidence="1">
    <location>
        <begin position="39"/>
        <end position="115"/>
    </location>
</feature>
<sequence length="288" mass="31518">MSDTTSTNSNILAADGTSGKVVATESHAIVRQHEEFFFNDALVAIQIEDTLFNVHKYQLLKSETFSDMFKIPKVKDDKTEEGSSPEHPIKIEGVKASDFAALLKVLYAGQFCTHQLPPTAPLVVPALRLANMWGFSDLYSCLLPLATKVLGDIDKVLLAKELGIDGWLAQAHIRLCQRREPLTTEEAGKLGMDSVLLITRMREQNASKDKGRFSAGYYCSTCSGFSSSGTSNSALTQYNNMTCKVCQTQGRSLVYYGGGGTIMVGTWGSSALEAEVKKWVKDGCMFKD</sequence>
<name>A0A0K6GAM9_9AGAM</name>
<evidence type="ECO:0000313" key="2">
    <source>
        <dbReference type="EMBL" id="CUA75516.1"/>
    </source>
</evidence>
<dbReference type="InterPro" id="IPR011333">
    <property type="entry name" value="SKP1/BTB/POZ_sf"/>
</dbReference>
<reference evidence="2 3" key="1">
    <citation type="submission" date="2015-07" db="EMBL/GenBank/DDBJ databases">
        <authorList>
            <person name="Noorani M."/>
        </authorList>
    </citation>
    <scope>NUCLEOTIDE SEQUENCE [LARGE SCALE GENOMIC DNA]</scope>
    <source>
        <strain evidence="2">BBA 69670</strain>
    </source>
</reference>
<evidence type="ECO:0000313" key="3">
    <source>
        <dbReference type="Proteomes" id="UP000044841"/>
    </source>
</evidence>
<proteinExistence type="predicted"/>
<organism evidence="2 3">
    <name type="scientific">Rhizoctonia solani</name>
    <dbReference type="NCBI Taxonomy" id="456999"/>
    <lineage>
        <taxon>Eukaryota</taxon>
        <taxon>Fungi</taxon>
        <taxon>Dikarya</taxon>
        <taxon>Basidiomycota</taxon>
        <taxon>Agaricomycotina</taxon>
        <taxon>Agaricomycetes</taxon>
        <taxon>Cantharellales</taxon>
        <taxon>Ceratobasidiaceae</taxon>
        <taxon>Rhizoctonia</taxon>
    </lineage>
</organism>
<dbReference type="InterPro" id="IPR000210">
    <property type="entry name" value="BTB/POZ_dom"/>
</dbReference>
<protein>
    <recommendedName>
        <fullName evidence="1">BTB domain-containing protein</fullName>
    </recommendedName>
</protein>